<keyword evidence="2" id="KW-0472">Membrane</keyword>
<feature type="region of interest" description="Disordered" evidence="1">
    <location>
        <begin position="238"/>
        <end position="262"/>
    </location>
</feature>
<proteinExistence type="predicted"/>
<feature type="compositionally biased region" description="Low complexity" evidence="1">
    <location>
        <begin position="562"/>
        <end position="577"/>
    </location>
</feature>
<organism evidence="3 4">
    <name type="scientific">Euplotes crassus</name>
    <dbReference type="NCBI Taxonomy" id="5936"/>
    <lineage>
        <taxon>Eukaryota</taxon>
        <taxon>Sar</taxon>
        <taxon>Alveolata</taxon>
        <taxon>Ciliophora</taxon>
        <taxon>Intramacronucleata</taxon>
        <taxon>Spirotrichea</taxon>
        <taxon>Hypotrichia</taxon>
        <taxon>Euplotida</taxon>
        <taxon>Euplotidae</taxon>
        <taxon>Moneuplotes</taxon>
    </lineage>
</organism>
<feature type="compositionally biased region" description="Low complexity" evidence="1">
    <location>
        <begin position="301"/>
        <end position="323"/>
    </location>
</feature>
<reference evidence="3" key="1">
    <citation type="submission" date="2023-07" db="EMBL/GenBank/DDBJ databases">
        <authorList>
            <consortium name="AG Swart"/>
            <person name="Singh M."/>
            <person name="Singh A."/>
            <person name="Seah K."/>
            <person name="Emmerich C."/>
        </authorList>
    </citation>
    <scope>NUCLEOTIDE SEQUENCE</scope>
    <source>
        <strain evidence="3">DP1</strain>
    </source>
</reference>
<evidence type="ECO:0000313" key="3">
    <source>
        <dbReference type="EMBL" id="CAI2386747.1"/>
    </source>
</evidence>
<feature type="transmembrane region" description="Helical" evidence="2">
    <location>
        <begin position="58"/>
        <end position="79"/>
    </location>
</feature>
<dbReference type="EMBL" id="CAMPGE010029278">
    <property type="protein sequence ID" value="CAI2386747.1"/>
    <property type="molecule type" value="Genomic_DNA"/>
</dbReference>
<feature type="region of interest" description="Disordered" evidence="1">
    <location>
        <begin position="561"/>
        <end position="610"/>
    </location>
</feature>
<evidence type="ECO:0000256" key="1">
    <source>
        <dbReference type="SAM" id="MobiDB-lite"/>
    </source>
</evidence>
<dbReference type="AlphaFoldDB" id="A0AAD1YBQ0"/>
<feature type="transmembrane region" description="Helical" evidence="2">
    <location>
        <begin position="85"/>
        <end position="108"/>
    </location>
</feature>
<feature type="compositionally biased region" description="Acidic residues" evidence="1">
    <location>
        <begin position="600"/>
        <end position="610"/>
    </location>
</feature>
<sequence>MEKRRSEDNSEVHSEVEGREIETSKMTKIGGRKTTAQREASRDSKVLRVGCAFFKLKSLILFLEGGLLVMIFLQLLMGILAGTVLMAIIISITFAIGMIQISIILIVCKKNSFSFQLKRTKANLSYEELDNGRDETSEKPLEDQGNPQDDTSVKKLDFLRKKRLLLVLRNDQEDPTLDQVDKRFSNNSEIFQDGNEHFLQKIISKSEGSQKSSEEQGNSTDRVFETLKSVRDRRIRDTLSSPDFPSLSSKRSAQEMSFAGSRGSESLQFRISKIGKSDKNIFQRRSDMFSFNNENMGSIKSGLSSKKSSSSLGEDLANTSLLKRSSKKKTTPEFLAVKTRKRSSPRQNKGSKRRMGQFYKTSYFTMQLKKIAELPEDDNDEDDLDKSATDNKSFSNTISNDASKSVEASKSIEIERSGGDKSNEEQENAKEEVKLRTNSKEESESDSSLPSSVTQSKASTVYTPLQAFQETENSKRASNISIDTLKRHQIRKSDAFTLYSNKNDAEAIANLGEGSQISLNQDLWRKETNKGPQNIFRGSPASQISASSEAYTFVSAPKFGGAKSISDKSSIAQSSRSPNFQLDKSNQEYIESSKKSSMMESEDQQESFHF</sequence>
<feature type="compositionally biased region" description="Acidic residues" evidence="1">
    <location>
        <begin position="374"/>
        <end position="384"/>
    </location>
</feature>
<name>A0AAD1YBQ0_EUPCR</name>
<feature type="compositionally biased region" description="Basic and acidic residues" evidence="1">
    <location>
        <begin position="1"/>
        <end position="25"/>
    </location>
</feature>
<feature type="region of interest" description="Disordered" evidence="1">
    <location>
        <begin position="1"/>
        <end position="37"/>
    </location>
</feature>
<feature type="compositionally biased region" description="Polar residues" evidence="1">
    <location>
        <begin position="390"/>
        <end position="408"/>
    </location>
</feature>
<feature type="compositionally biased region" description="Polar residues" evidence="1">
    <location>
        <begin position="578"/>
        <end position="590"/>
    </location>
</feature>
<keyword evidence="2" id="KW-1133">Transmembrane helix</keyword>
<feature type="region of interest" description="Disordered" evidence="1">
    <location>
        <begin position="374"/>
        <end position="459"/>
    </location>
</feature>
<keyword evidence="4" id="KW-1185">Reference proteome</keyword>
<feature type="region of interest" description="Disordered" evidence="1">
    <location>
        <begin position="301"/>
        <end position="357"/>
    </location>
</feature>
<feature type="compositionally biased region" description="Polar residues" evidence="1">
    <location>
        <begin position="238"/>
        <end position="255"/>
    </location>
</feature>
<comment type="caution">
    <text evidence="3">The sequence shown here is derived from an EMBL/GenBank/DDBJ whole genome shotgun (WGS) entry which is preliminary data.</text>
</comment>
<keyword evidence="2" id="KW-0812">Transmembrane</keyword>
<feature type="compositionally biased region" description="Basic residues" evidence="1">
    <location>
        <begin position="338"/>
        <end position="355"/>
    </location>
</feature>
<feature type="compositionally biased region" description="Basic and acidic residues" evidence="1">
    <location>
        <begin position="410"/>
        <end position="442"/>
    </location>
</feature>
<dbReference type="Proteomes" id="UP001295684">
    <property type="component" value="Unassembled WGS sequence"/>
</dbReference>
<feature type="region of interest" description="Disordered" evidence="1">
    <location>
        <begin position="128"/>
        <end position="152"/>
    </location>
</feature>
<protein>
    <submittedName>
        <fullName evidence="3">Uncharacterized protein</fullName>
    </submittedName>
</protein>
<evidence type="ECO:0000313" key="4">
    <source>
        <dbReference type="Proteomes" id="UP001295684"/>
    </source>
</evidence>
<feature type="compositionally biased region" description="Basic and acidic residues" evidence="1">
    <location>
        <begin position="130"/>
        <end position="142"/>
    </location>
</feature>
<evidence type="ECO:0000256" key="2">
    <source>
        <dbReference type="SAM" id="Phobius"/>
    </source>
</evidence>
<gene>
    <name evidence="3" type="ORF">ECRASSUSDP1_LOCUS28371</name>
</gene>
<accession>A0AAD1YBQ0</accession>